<keyword evidence="2" id="KW-1185">Reference proteome</keyword>
<dbReference type="Proteomes" id="UP001139408">
    <property type="component" value="Unassembled WGS sequence"/>
</dbReference>
<sequence length="329" mass="36098">MGLPVTVYRWDDAGAPQITDRKPSEILNILRKCLVDGYGTKSPLGWSVVFDEPSQFKTVFRNDPTLGTGSCVSVSPRNGLNNAGVMLDFVPAVDFVDINTSYRRGYSAGVHSFLTSMTKWFVIGNATGFYIIVSDTSPVSGYDKRYDDLCFVGDFNSVIPADAGKFIALNTTNTVGDDSYASHNHWSYTFANTWYTPGTTSPVGKPLKLYNADGADEYREYGVTLPFSPYNGNSATKLATHRSGVYAPIYIQLAGSTLGNMSLDVNGDHIMASSVSPTLRGFMPGLKIEATPRYASESWPVFDVINGQQHLLLRSQTTSAFTWLNCEEW</sequence>
<gene>
    <name evidence="1" type="ORF">L2749_00445</name>
</gene>
<protein>
    <submittedName>
        <fullName evidence="1">Uncharacterized protein</fullName>
    </submittedName>
</protein>
<reference evidence="1" key="1">
    <citation type="submission" date="2022-01" db="EMBL/GenBank/DDBJ databases">
        <title>Whole genome-based taxonomy of the Shewanellaceae.</title>
        <authorList>
            <person name="Martin-Rodriguez A.J."/>
        </authorList>
    </citation>
    <scope>NUCLEOTIDE SEQUENCE</scope>
    <source>
        <strain evidence="1">DSM 23803</strain>
    </source>
</reference>
<dbReference type="AlphaFoldDB" id="A0A9X1Z223"/>
<proteinExistence type="predicted"/>
<evidence type="ECO:0000313" key="1">
    <source>
        <dbReference type="EMBL" id="MCL1103741.1"/>
    </source>
</evidence>
<evidence type="ECO:0000313" key="2">
    <source>
        <dbReference type="Proteomes" id="UP001139408"/>
    </source>
</evidence>
<organism evidence="1 2">
    <name type="scientific">Shewanella algicola</name>
    <dbReference type="NCBI Taxonomy" id="640633"/>
    <lineage>
        <taxon>Bacteria</taxon>
        <taxon>Pseudomonadati</taxon>
        <taxon>Pseudomonadota</taxon>
        <taxon>Gammaproteobacteria</taxon>
        <taxon>Alteromonadales</taxon>
        <taxon>Shewanellaceae</taxon>
        <taxon>Shewanella</taxon>
    </lineage>
</organism>
<name>A0A9X1Z223_9GAMM</name>
<dbReference type="EMBL" id="JAKILJ010000001">
    <property type="protein sequence ID" value="MCL1103741.1"/>
    <property type="molecule type" value="Genomic_DNA"/>
</dbReference>
<comment type="caution">
    <text evidence="1">The sequence shown here is derived from an EMBL/GenBank/DDBJ whole genome shotgun (WGS) entry which is preliminary data.</text>
</comment>
<dbReference type="RefSeq" id="WP_188923483.1">
    <property type="nucleotide sequence ID" value="NZ_BMQI01000001.1"/>
</dbReference>
<accession>A0A9X1Z223</accession>